<accession>A0ABU7CTP7</accession>
<comment type="caution">
    <text evidence="1">The sequence shown here is derived from an EMBL/GenBank/DDBJ whole genome shotgun (WGS) entry which is preliminary data.</text>
</comment>
<dbReference type="EMBL" id="JAHUTJ010001805">
    <property type="protein sequence ID" value="MED6264879.1"/>
    <property type="molecule type" value="Genomic_DNA"/>
</dbReference>
<protein>
    <submittedName>
        <fullName evidence="1">Uncharacterized protein</fullName>
    </submittedName>
</protein>
<name>A0ABU7CTP7_9TELE</name>
<gene>
    <name evidence="1" type="ORF">CHARACLAT_019705</name>
</gene>
<organism evidence="1 2">
    <name type="scientific">Characodon lateralis</name>
    <dbReference type="NCBI Taxonomy" id="208331"/>
    <lineage>
        <taxon>Eukaryota</taxon>
        <taxon>Metazoa</taxon>
        <taxon>Chordata</taxon>
        <taxon>Craniata</taxon>
        <taxon>Vertebrata</taxon>
        <taxon>Euteleostomi</taxon>
        <taxon>Actinopterygii</taxon>
        <taxon>Neopterygii</taxon>
        <taxon>Teleostei</taxon>
        <taxon>Neoteleostei</taxon>
        <taxon>Acanthomorphata</taxon>
        <taxon>Ovalentaria</taxon>
        <taxon>Atherinomorphae</taxon>
        <taxon>Cyprinodontiformes</taxon>
        <taxon>Goodeidae</taxon>
        <taxon>Characodon</taxon>
    </lineage>
</organism>
<dbReference type="Proteomes" id="UP001352852">
    <property type="component" value="Unassembled WGS sequence"/>
</dbReference>
<evidence type="ECO:0000313" key="1">
    <source>
        <dbReference type="EMBL" id="MED6264879.1"/>
    </source>
</evidence>
<reference evidence="1 2" key="1">
    <citation type="submission" date="2021-06" db="EMBL/GenBank/DDBJ databases">
        <authorList>
            <person name="Palmer J.M."/>
        </authorList>
    </citation>
    <scope>NUCLEOTIDE SEQUENCE [LARGE SCALE GENOMIC DNA]</scope>
    <source>
        <strain evidence="1 2">CL_MEX2019</strain>
        <tissue evidence="1">Muscle</tissue>
    </source>
</reference>
<evidence type="ECO:0000313" key="2">
    <source>
        <dbReference type="Proteomes" id="UP001352852"/>
    </source>
</evidence>
<keyword evidence="2" id="KW-1185">Reference proteome</keyword>
<proteinExistence type="predicted"/>
<sequence>MVEVGRWVQLKGKCFQVLRTLRFLVFDSFHKRGYFCGRVDRQVEGFQKQVNQKSRNLGLGRRHIGGSQLRHRGLNYLDPQNMARINWRHKRPQNLRQKTSS</sequence>